<keyword evidence="1" id="KW-0813">Transport</keyword>
<keyword evidence="3" id="KW-1015">Disulfide bond</keyword>
<dbReference type="CDD" id="cd02947">
    <property type="entry name" value="TRX_family"/>
    <property type="match status" value="1"/>
</dbReference>
<dbReference type="PROSITE" id="PS00194">
    <property type="entry name" value="THIOREDOXIN_1"/>
    <property type="match status" value="1"/>
</dbReference>
<dbReference type="InterPro" id="IPR013766">
    <property type="entry name" value="Thioredoxin_domain"/>
</dbReference>
<evidence type="ECO:0000259" key="6">
    <source>
        <dbReference type="PROSITE" id="PS51352"/>
    </source>
</evidence>
<dbReference type="InterPro" id="IPR017937">
    <property type="entry name" value="Thioredoxin_CS"/>
</dbReference>
<keyword evidence="8" id="KW-1185">Reference proteome</keyword>
<dbReference type="Pfam" id="PF00085">
    <property type="entry name" value="Thioredoxin"/>
    <property type="match status" value="1"/>
</dbReference>
<keyword evidence="5" id="KW-0732">Signal</keyword>
<feature type="domain" description="Thioredoxin" evidence="6">
    <location>
        <begin position="19"/>
        <end position="131"/>
    </location>
</feature>
<proteinExistence type="predicted"/>
<evidence type="ECO:0000256" key="3">
    <source>
        <dbReference type="ARBA" id="ARBA00023157"/>
    </source>
</evidence>
<organism evidence="7 8">
    <name type="scientific">Nonlabens mediterrranea</name>
    <dbReference type="NCBI Taxonomy" id="1419947"/>
    <lineage>
        <taxon>Bacteria</taxon>
        <taxon>Pseudomonadati</taxon>
        <taxon>Bacteroidota</taxon>
        <taxon>Flavobacteriia</taxon>
        <taxon>Flavobacteriales</taxon>
        <taxon>Flavobacteriaceae</taxon>
        <taxon>Nonlabens</taxon>
    </lineage>
</organism>
<dbReference type="InterPro" id="IPR036249">
    <property type="entry name" value="Thioredoxin-like_sf"/>
</dbReference>
<dbReference type="PANTHER" id="PTHR45663:SF11">
    <property type="entry name" value="GEO12009P1"/>
    <property type="match status" value="1"/>
</dbReference>
<dbReference type="PRINTS" id="PR00421">
    <property type="entry name" value="THIOREDOXIN"/>
</dbReference>
<dbReference type="SUPFAM" id="SSF52833">
    <property type="entry name" value="Thioredoxin-like"/>
    <property type="match status" value="1"/>
</dbReference>
<dbReference type="PROSITE" id="PS51352">
    <property type="entry name" value="THIOREDOXIN_2"/>
    <property type="match status" value="1"/>
</dbReference>
<dbReference type="EMBL" id="JADKYU010000418">
    <property type="protein sequence ID" value="MBF4984278.1"/>
    <property type="molecule type" value="Genomic_DNA"/>
</dbReference>
<sequence>MHTINQRIMKNLLLLLLAMLSIQATAQIELTDENAHEKLLIDNDKLIIVDFYATWCGPCKRMDPIIERLAEKYGDRISIYKIDVDKNEVDDALSVTSIPTYYFIKNQTTLEYMEGAMSEEDFEDLIIEHGGFSSNSSSAGNSEGTEDEFSQDNIDAIWYDSDALNSKAWHAYLEHSEIDVLLKSIKMVKRSIELDANYNNTDTYAALLYKTGRYDEAWKQAKAAILLAKEEDVSYSSTQELLLKIVDKM</sequence>
<name>A0ABS0A651_9FLAO</name>
<accession>A0ABS0A651</accession>
<dbReference type="Proteomes" id="UP001194729">
    <property type="component" value="Unassembled WGS sequence"/>
</dbReference>
<dbReference type="Gene3D" id="3.40.30.10">
    <property type="entry name" value="Glutaredoxin"/>
    <property type="match status" value="1"/>
</dbReference>
<evidence type="ECO:0000313" key="8">
    <source>
        <dbReference type="Proteomes" id="UP001194729"/>
    </source>
</evidence>
<evidence type="ECO:0000256" key="5">
    <source>
        <dbReference type="SAM" id="SignalP"/>
    </source>
</evidence>
<keyword evidence="2" id="KW-0249">Electron transport</keyword>
<reference evidence="7 8" key="1">
    <citation type="submission" date="2020-11" db="EMBL/GenBank/DDBJ databases">
        <title>P. mediterranea TC4 genome.</title>
        <authorList>
            <person name="Molmeret M."/>
        </authorList>
    </citation>
    <scope>NUCLEOTIDE SEQUENCE [LARGE SCALE GENOMIC DNA]</scope>
    <source>
        <strain evidence="7 8">TC4</strain>
    </source>
</reference>
<evidence type="ECO:0000256" key="4">
    <source>
        <dbReference type="ARBA" id="ARBA00023284"/>
    </source>
</evidence>
<feature type="chain" id="PRO_5045873350" evidence="5">
    <location>
        <begin position="27"/>
        <end position="249"/>
    </location>
</feature>
<evidence type="ECO:0000256" key="2">
    <source>
        <dbReference type="ARBA" id="ARBA00022982"/>
    </source>
</evidence>
<comment type="caution">
    <text evidence="7">The sequence shown here is derived from an EMBL/GenBank/DDBJ whole genome shotgun (WGS) entry which is preliminary data.</text>
</comment>
<keyword evidence="4" id="KW-0676">Redox-active center</keyword>
<evidence type="ECO:0000313" key="7">
    <source>
        <dbReference type="EMBL" id="MBF4984278.1"/>
    </source>
</evidence>
<dbReference type="PANTHER" id="PTHR45663">
    <property type="entry name" value="GEO12009P1"/>
    <property type="match status" value="1"/>
</dbReference>
<evidence type="ECO:0000256" key="1">
    <source>
        <dbReference type="ARBA" id="ARBA00022448"/>
    </source>
</evidence>
<gene>
    <name evidence="7" type="ORF">FNJ87_08060</name>
</gene>
<feature type="signal peptide" evidence="5">
    <location>
        <begin position="1"/>
        <end position="26"/>
    </location>
</feature>
<protein>
    <submittedName>
        <fullName evidence="7">Thiol reductase thioredoxin</fullName>
    </submittedName>
</protein>